<sequence length="246" mass="28284">MIVIIIKMSYRFGWLRERSRSPIRRPQNHSNNLPATFPTQKFHNDLPESKLFKEIRSTESKDSPFQAPCKQLLEMRNHQEVNLPAKQLCYEEWRIPTACPSPSQSTDTACHSPSQSLDCEDNLIWSGFLSRSKKYKVGVDANLLKGCFELPSSVYHLDIPFRSPFPVNKKPIALLRLESSNNTQDDLFKTYIEYFSNKHRAGYAPLGKQGIYIIPYGNFAKSLYPNIEQNQMLGFVVDASTMEDVE</sequence>
<reference evidence="2" key="1">
    <citation type="submission" date="2021-09" db="EMBL/GenBank/DDBJ databases">
        <authorList>
            <consortium name="AG Swart"/>
            <person name="Singh M."/>
            <person name="Singh A."/>
            <person name="Seah K."/>
            <person name="Emmerich C."/>
        </authorList>
    </citation>
    <scope>NUCLEOTIDE SEQUENCE</scope>
    <source>
        <strain evidence="2">ATCC30299</strain>
    </source>
</reference>
<evidence type="ECO:0000313" key="3">
    <source>
        <dbReference type="Proteomes" id="UP001162131"/>
    </source>
</evidence>
<dbReference type="InterPro" id="IPR012921">
    <property type="entry name" value="SPOC_C"/>
</dbReference>
<protein>
    <recommendedName>
        <fullName evidence="1">Spen paralogue and orthologue SPOC C-terminal domain-containing protein</fullName>
    </recommendedName>
</protein>
<gene>
    <name evidence="2" type="ORF">BSTOLATCC_MIC14527</name>
</gene>
<dbReference type="AlphaFoldDB" id="A0AAU9IQM6"/>
<dbReference type="EMBL" id="CAJZBQ010000014">
    <property type="protein sequence ID" value="CAG9315778.1"/>
    <property type="molecule type" value="Genomic_DNA"/>
</dbReference>
<accession>A0AAU9IQM6</accession>
<dbReference type="Proteomes" id="UP001162131">
    <property type="component" value="Unassembled WGS sequence"/>
</dbReference>
<feature type="domain" description="Spen paralogue and orthologue SPOC C-terminal" evidence="1">
    <location>
        <begin position="121"/>
        <end position="237"/>
    </location>
</feature>
<evidence type="ECO:0000259" key="1">
    <source>
        <dbReference type="Pfam" id="PF07744"/>
    </source>
</evidence>
<comment type="caution">
    <text evidence="2">The sequence shown here is derived from an EMBL/GenBank/DDBJ whole genome shotgun (WGS) entry which is preliminary data.</text>
</comment>
<name>A0AAU9IQM6_9CILI</name>
<dbReference type="Pfam" id="PF07744">
    <property type="entry name" value="SPOC"/>
    <property type="match status" value="1"/>
</dbReference>
<keyword evidence="3" id="KW-1185">Reference proteome</keyword>
<organism evidence="2 3">
    <name type="scientific">Blepharisma stoltei</name>
    <dbReference type="NCBI Taxonomy" id="1481888"/>
    <lineage>
        <taxon>Eukaryota</taxon>
        <taxon>Sar</taxon>
        <taxon>Alveolata</taxon>
        <taxon>Ciliophora</taxon>
        <taxon>Postciliodesmatophora</taxon>
        <taxon>Heterotrichea</taxon>
        <taxon>Heterotrichida</taxon>
        <taxon>Blepharismidae</taxon>
        <taxon>Blepharisma</taxon>
    </lineage>
</organism>
<proteinExistence type="predicted"/>
<evidence type="ECO:0000313" key="2">
    <source>
        <dbReference type="EMBL" id="CAG9315778.1"/>
    </source>
</evidence>